<proteinExistence type="predicted"/>
<organism evidence="1 2">
    <name type="scientific">Lasiodiplodia mahajangana</name>
    <dbReference type="NCBI Taxonomy" id="1108764"/>
    <lineage>
        <taxon>Eukaryota</taxon>
        <taxon>Fungi</taxon>
        <taxon>Dikarya</taxon>
        <taxon>Ascomycota</taxon>
        <taxon>Pezizomycotina</taxon>
        <taxon>Dothideomycetes</taxon>
        <taxon>Dothideomycetes incertae sedis</taxon>
        <taxon>Botryosphaeriales</taxon>
        <taxon>Botryosphaeriaceae</taxon>
        <taxon>Lasiodiplodia</taxon>
    </lineage>
</organism>
<evidence type="ECO:0000313" key="1">
    <source>
        <dbReference type="EMBL" id="KAJ8131427.1"/>
    </source>
</evidence>
<evidence type="ECO:0000313" key="2">
    <source>
        <dbReference type="Proteomes" id="UP001153332"/>
    </source>
</evidence>
<name>A0ACC2JVX5_9PEZI</name>
<protein>
    <submittedName>
        <fullName evidence="1">Uncharacterized protein</fullName>
    </submittedName>
</protein>
<sequence length="176" mass="19834">MSNLSRRSTQTSLGPSKSRIPMPVAHDPASPASQFHTPLSLSPLWAKHAALRTDVTLTREEWFNVNRRIRKTVDTILSHGHTIRGPGPALEELHSNLGVALCAEILIRPIQRPCSLNDPLLQGKLRAMAKDPQHTGFRHTYLNGKVWFFFRIIDLEIAVQPLAGDTDDDYDTYEEF</sequence>
<keyword evidence="2" id="KW-1185">Reference proteome</keyword>
<dbReference type="EMBL" id="JAPUUL010000293">
    <property type="protein sequence ID" value="KAJ8131427.1"/>
    <property type="molecule type" value="Genomic_DNA"/>
</dbReference>
<gene>
    <name evidence="1" type="ORF">O1611_g2199</name>
</gene>
<dbReference type="Proteomes" id="UP001153332">
    <property type="component" value="Unassembled WGS sequence"/>
</dbReference>
<comment type="caution">
    <text evidence="1">The sequence shown here is derived from an EMBL/GenBank/DDBJ whole genome shotgun (WGS) entry which is preliminary data.</text>
</comment>
<accession>A0ACC2JVX5</accession>
<reference evidence="1" key="1">
    <citation type="submission" date="2022-12" db="EMBL/GenBank/DDBJ databases">
        <title>Genome Sequence of Lasiodiplodia mahajangana.</title>
        <authorList>
            <person name="Buettner E."/>
        </authorList>
    </citation>
    <scope>NUCLEOTIDE SEQUENCE</scope>
    <source>
        <strain evidence="1">VT137</strain>
    </source>
</reference>